<sequence length="448" mass="48992">MLQFGKRLAYHGLRPTLAVTRFILATCAPDAAALGLGGAGAVRLAAVSDGFDRGGFGECGDVTAYLSRLEAAGSETLGELLRDEVARGRRVRAVVYDAFLPWAQGAARRHGAAAADFFTQPCAVNVAYGHVWRRRLRVPVDDWVLRLPGLPLLEPDGLSWFLKVGTGPYPAYFELVIRQFQGLEQADDVLVNSFYELEPQEAEYMASAWRAKTIGPTVPASYIVDDRLPSDTKYGLHLYELTGAPCIAWLEAHPPRSVVYASFGSLSDLDPLEMREIAHGLLDAGRPFLWVVRASETHKLPAGFAEAEGECGGRRGLVVSWCPQLEVLAHRAVGCFLTHCGWNSTAEALVAGVPMVAVPQWTDQPMNAKYVEAVWRVGVRDRPAAPDGFVRRGEVVRGIQEVMDGERSAEYRSNADVWMEKARAASREGGNSDRNIAEFVAKYASDTK</sequence>
<keyword evidence="2 3" id="KW-0808">Transferase</keyword>
<evidence type="ECO:0000256" key="1">
    <source>
        <dbReference type="ARBA" id="ARBA00009995"/>
    </source>
</evidence>
<dbReference type="EC" id="2.4.1.-" evidence="4"/>
<dbReference type="InterPro" id="IPR035595">
    <property type="entry name" value="UDP_glycos_trans_CS"/>
</dbReference>
<dbReference type="AlphaFoldDB" id="A0A811NKY5"/>
<gene>
    <name evidence="5" type="ORF">NCGR_LOCUS16531</name>
</gene>
<dbReference type="InterPro" id="IPR002213">
    <property type="entry name" value="UDP_glucos_trans"/>
</dbReference>
<keyword evidence="3" id="KW-0328">Glycosyltransferase</keyword>
<proteinExistence type="inferred from homology"/>
<dbReference type="CDD" id="cd03784">
    <property type="entry name" value="GT1_Gtf-like"/>
    <property type="match status" value="1"/>
</dbReference>
<dbReference type="PANTHER" id="PTHR11926">
    <property type="entry name" value="GLUCOSYL/GLUCURONOSYL TRANSFERASES"/>
    <property type="match status" value="1"/>
</dbReference>
<evidence type="ECO:0000313" key="6">
    <source>
        <dbReference type="Proteomes" id="UP000604825"/>
    </source>
</evidence>
<dbReference type="EMBL" id="CAJGYO010000004">
    <property type="protein sequence ID" value="CAD6224224.1"/>
    <property type="molecule type" value="Genomic_DNA"/>
</dbReference>
<comment type="similarity">
    <text evidence="1 3">Belongs to the UDP-glycosyltransferase family.</text>
</comment>
<dbReference type="Gene3D" id="3.40.50.2000">
    <property type="entry name" value="Glycogen Phosphorylase B"/>
    <property type="match status" value="2"/>
</dbReference>
<dbReference type="PANTHER" id="PTHR11926:SF1195">
    <property type="entry name" value="GLYCOSYLTRANSFERASE"/>
    <property type="match status" value="1"/>
</dbReference>
<comment type="caution">
    <text evidence="5">The sequence shown here is derived from an EMBL/GenBank/DDBJ whole genome shotgun (WGS) entry which is preliminary data.</text>
</comment>
<dbReference type="Proteomes" id="UP000604825">
    <property type="component" value="Unassembled WGS sequence"/>
</dbReference>
<dbReference type="SUPFAM" id="SSF53756">
    <property type="entry name" value="UDP-Glycosyltransferase/glycogen phosphorylase"/>
    <property type="match status" value="1"/>
</dbReference>
<dbReference type="GO" id="GO:0080044">
    <property type="term" value="F:quercetin 7-O-glucosyltransferase activity"/>
    <property type="evidence" value="ECO:0007669"/>
    <property type="project" value="TreeGrafter"/>
</dbReference>
<evidence type="ECO:0000256" key="3">
    <source>
        <dbReference type="RuleBase" id="RU003718"/>
    </source>
</evidence>
<dbReference type="GO" id="GO:0080043">
    <property type="term" value="F:quercetin 3-O-glucosyltransferase activity"/>
    <property type="evidence" value="ECO:0007669"/>
    <property type="project" value="TreeGrafter"/>
</dbReference>
<evidence type="ECO:0000256" key="2">
    <source>
        <dbReference type="ARBA" id="ARBA00022679"/>
    </source>
</evidence>
<protein>
    <recommendedName>
        <fullName evidence="4">Glycosyltransferase</fullName>
        <ecNumber evidence="4">2.4.1.-</ecNumber>
    </recommendedName>
</protein>
<dbReference type="FunFam" id="3.40.50.2000:FF:000019">
    <property type="entry name" value="Glycosyltransferase"/>
    <property type="match status" value="1"/>
</dbReference>
<dbReference type="OrthoDB" id="5835829at2759"/>
<accession>A0A811NKY5</accession>
<dbReference type="Pfam" id="PF00201">
    <property type="entry name" value="UDPGT"/>
    <property type="match status" value="1"/>
</dbReference>
<keyword evidence="6" id="KW-1185">Reference proteome</keyword>
<evidence type="ECO:0000256" key="4">
    <source>
        <dbReference type="RuleBase" id="RU362057"/>
    </source>
</evidence>
<evidence type="ECO:0000313" key="5">
    <source>
        <dbReference type="EMBL" id="CAD6224224.1"/>
    </source>
</evidence>
<reference evidence="5" key="1">
    <citation type="submission" date="2020-10" db="EMBL/GenBank/DDBJ databases">
        <authorList>
            <person name="Han B."/>
            <person name="Lu T."/>
            <person name="Zhao Q."/>
            <person name="Huang X."/>
            <person name="Zhao Y."/>
        </authorList>
    </citation>
    <scope>NUCLEOTIDE SEQUENCE</scope>
</reference>
<dbReference type="PROSITE" id="PS00375">
    <property type="entry name" value="UDPGT"/>
    <property type="match status" value="1"/>
</dbReference>
<name>A0A811NKY5_9POAL</name>
<organism evidence="5 6">
    <name type="scientific">Miscanthus lutarioriparius</name>
    <dbReference type="NCBI Taxonomy" id="422564"/>
    <lineage>
        <taxon>Eukaryota</taxon>
        <taxon>Viridiplantae</taxon>
        <taxon>Streptophyta</taxon>
        <taxon>Embryophyta</taxon>
        <taxon>Tracheophyta</taxon>
        <taxon>Spermatophyta</taxon>
        <taxon>Magnoliopsida</taxon>
        <taxon>Liliopsida</taxon>
        <taxon>Poales</taxon>
        <taxon>Poaceae</taxon>
        <taxon>PACMAD clade</taxon>
        <taxon>Panicoideae</taxon>
        <taxon>Andropogonodae</taxon>
        <taxon>Andropogoneae</taxon>
        <taxon>Saccharinae</taxon>
        <taxon>Miscanthus</taxon>
    </lineage>
</organism>